<dbReference type="Gene3D" id="3.30.565.10">
    <property type="entry name" value="Histidine kinase-like ATPase, C-terminal domain"/>
    <property type="match status" value="1"/>
</dbReference>
<dbReference type="InterPro" id="IPR036890">
    <property type="entry name" value="HATPase_C_sf"/>
</dbReference>
<accession>A0A1G8K9E3</accession>
<dbReference type="RefSeq" id="WP_091939259.1">
    <property type="nucleotide sequence ID" value="NZ_FNCY01000018.1"/>
</dbReference>
<dbReference type="SUPFAM" id="SSF109604">
    <property type="entry name" value="HD-domain/PDEase-like"/>
    <property type="match status" value="1"/>
</dbReference>
<protein>
    <recommendedName>
        <fullName evidence="2">histidine kinase</fullName>
        <ecNumber evidence="2">2.7.13.3</ecNumber>
    </recommendedName>
</protein>
<dbReference type="CDD" id="cd00075">
    <property type="entry name" value="HATPase"/>
    <property type="match status" value="1"/>
</dbReference>
<feature type="domain" description="Histidine kinase" evidence="3">
    <location>
        <begin position="511"/>
        <end position="717"/>
    </location>
</feature>
<dbReference type="Proteomes" id="UP000198607">
    <property type="component" value="Unassembled WGS sequence"/>
</dbReference>
<reference evidence="5 6" key="1">
    <citation type="submission" date="2016-10" db="EMBL/GenBank/DDBJ databases">
        <authorList>
            <person name="de Groot N.N."/>
        </authorList>
    </citation>
    <scope>NUCLEOTIDE SEQUENCE [LARGE SCALE GENOMIC DNA]</scope>
    <source>
        <strain evidence="5 6">DSM 5885</strain>
    </source>
</reference>
<dbReference type="Gene3D" id="3.30.450.40">
    <property type="match status" value="1"/>
</dbReference>
<dbReference type="InterPro" id="IPR013976">
    <property type="entry name" value="HDOD"/>
</dbReference>
<dbReference type="PANTHER" id="PTHR33525:SF3">
    <property type="entry name" value="RIBONUCLEASE Y"/>
    <property type="match status" value="1"/>
</dbReference>
<evidence type="ECO:0000256" key="1">
    <source>
        <dbReference type="ARBA" id="ARBA00000085"/>
    </source>
</evidence>
<keyword evidence="6" id="KW-1185">Reference proteome</keyword>
<dbReference type="Gene3D" id="1.10.3210.10">
    <property type="entry name" value="Hypothetical protein af1432"/>
    <property type="match status" value="1"/>
</dbReference>
<dbReference type="InterPro" id="IPR005467">
    <property type="entry name" value="His_kinase_dom"/>
</dbReference>
<organism evidence="5 6">
    <name type="scientific">Propionivibrio dicarboxylicus</name>
    <dbReference type="NCBI Taxonomy" id="83767"/>
    <lineage>
        <taxon>Bacteria</taxon>
        <taxon>Pseudomonadati</taxon>
        <taxon>Pseudomonadota</taxon>
        <taxon>Betaproteobacteria</taxon>
        <taxon>Rhodocyclales</taxon>
        <taxon>Rhodocyclaceae</taxon>
        <taxon>Propionivibrio</taxon>
    </lineage>
</organism>
<dbReference type="GO" id="GO:0004673">
    <property type="term" value="F:protein histidine kinase activity"/>
    <property type="evidence" value="ECO:0007669"/>
    <property type="project" value="UniProtKB-EC"/>
</dbReference>
<dbReference type="InterPro" id="IPR006675">
    <property type="entry name" value="HDIG_dom"/>
</dbReference>
<dbReference type="AlphaFoldDB" id="A0A1G8K9E3"/>
<dbReference type="PROSITE" id="PS51833">
    <property type="entry name" value="HDOD"/>
    <property type="match status" value="1"/>
</dbReference>
<dbReference type="EC" id="2.7.13.3" evidence="2"/>
<dbReference type="SMART" id="SM00387">
    <property type="entry name" value="HATPase_c"/>
    <property type="match status" value="1"/>
</dbReference>
<evidence type="ECO:0000256" key="2">
    <source>
        <dbReference type="ARBA" id="ARBA00012438"/>
    </source>
</evidence>
<evidence type="ECO:0000313" key="5">
    <source>
        <dbReference type="EMBL" id="SDI40096.1"/>
    </source>
</evidence>
<evidence type="ECO:0000259" key="4">
    <source>
        <dbReference type="PROSITE" id="PS51833"/>
    </source>
</evidence>
<dbReference type="PROSITE" id="PS50109">
    <property type="entry name" value="HIS_KIN"/>
    <property type="match status" value="1"/>
</dbReference>
<dbReference type="InterPro" id="IPR003594">
    <property type="entry name" value="HATPase_dom"/>
</dbReference>
<dbReference type="OrthoDB" id="9797768at2"/>
<dbReference type="Pfam" id="PF01590">
    <property type="entry name" value="GAF"/>
    <property type="match status" value="1"/>
</dbReference>
<dbReference type="InterPro" id="IPR004358">
    <property type="entry name" value="Sig_transdc_His_kin-like_C"/>
</dbReference>
<dbReference type="InterPro" id="IPR003607">
    <property type="entry name" value="HD/PDEase_dom"/>
</dbReference>
<dbReference type="Pfam" id="PF02518">
    <property type="entry name" value="HATPase_c"/>
    <property type="match status" value="1"/>
</dbReference>
<evidence type="ECO:0000313" key="6">
    <source>
        <dbReference type="Proteomes" id="UP000198607"/>
    </source>
</evidence>
<dbReference type="CDD" id="cd00077">
    <property type="entry name" value="HDc"/>
    <property type="match status" value="1"/>
</dbReference>
<comment type="catalytic activity">
    <reaction evidence="1">
        <text>ATP + protein L-histidine = ADP + protein N-phospho-L-histidine.</text>
        <dbReference type="EC" id="2.7.13.3"/>
    </reaction>
</comment>
<dbReference type="SUPFAM" id="SSF55874">
    <property type="entry name" value="ATPase domain of HSP90 chaperone/DNA topoisomerase II/histidine kinase"/>
    <property type="match status" value="1"/>
</dbReference>
<dbReference type="STRING" id="83767.SAMN05660652_03354"/>
<dbReference type="PRINTS" id="PR00344">
    <property type="entry name" value="BCTRLSENSOR"/>
</dbReference>
<dbReference type="SUPFAM" id="SSF55781">
    <property type="entry name" value="GAF domain-like"/>
    <property type="match status" value="1"/>
</dbReference>
<proteinExistence type="predicted"/>
<gene>
    <name evidence="5" type="ORF">SAMN05660652_03354</name>
</gene>
<dbReference type="SMART" id="SM00471">
    <property type="entry name" value="HDc"/>
    <property type="match status" value="1"/>
</dbReference>
<feature type="domain" description="HDOD" evidence="4">
    <location>
        <begin position="17"/>
        <end position="211"/>
    </location>
</feature>
<dbReference type="InterPro" id="IPR029016">
    <property type="entry name" value="GAF-like_dom_sf"/>
</dbReference>
<dbReference type="EMBL" id="FNCY01000018">
    <property type="protein sequence ID" value="SDI40096.1"/>
    <property type="molecule type" value="Genomic_DNA"/>
</dbReference>
<dbReference type="InterPro" id="IPR052340">
    <property type="entry name" value="RNase_Y/CdgJ"/>
</dbReference>
<sequence>MQQVPTDIRSRLLSARLPAMPQILLKLMERCQNEDTGMSELADLIAKDPGITSKVLGVANSSAFHRSGRALGLESALATLGTDMIRTLVINESVSQVFNSLNQSNGIDLRAFWKHSLTVAVIAKSLAAESGTVSPEEAYLAGLLHDVGRLALLSATDREFAFLFFASDDDRLPDIEHGQLNLNHTEAGAILADRWNLDSFLSDCLLYHHRSAAIDDAHPLVGTIILSHLISQRPDDDELLAGTAAACGVALADIAAIREKSHDKVRDYAEALGIDLNGADDLIVPADGWEIAGQLAQLAEKNAGAHPVAPGATPQSPQESIQQALAEEVRNAMLTKELHQSLVARPKPLAAAMEAIAGSVRILFGIEEIILFRKNANGDALIGTPTTEHRQRLKGFTLRATGASRLSQAARSQQAIIIEHDPDSLDLAESQLMRLLGCDGLISIPVTHTGNPIGILIGGIHRAQVPALRSRERFLHTFGAQAGAALHGSDLVAKETSDTHRSADVATMPRRIVHESNNALSIIKNYLGVLEGKLDKHQIAAKEITVLHEELDRVSHLINADGDESPATDANAIIGNVVRMFVDTRESQAATLVSAEIEEERCEVACPPGALKQILINLVKNAIEAIPEGGDVVLANKGSVHRDGQRYVELSVRDNGPGIPPATLSSLFAPVASGKGGTHQGLGLSIVHDLVKQTGGHISCRSSARGTTFDMIIPAATNVKPEPFAGEIAP</sequence>
<dbReference type="NCBIfam" id="TIGR00277">
    <property type="entry name" value="HDIG"/>
    <property type="match status" value="1"/>
</dbReference>
<dbReference type="PANTHER" id="PTHR33525">
    <property type="match status" value="1"/>
</dbReference>
<dbReference type="Pfam" id="PF08668">
    <property type="entry name" value="HDOD"/>
    <property type="match status" value="1"/>
</dbReference>
<name>A0A1G8K9E3_9RHOO</name>
<dbReference type="InterPro" id="IPR003018">
    <property type="entry name" value="GAF"/>
</dbReference>
<evidence type="ECO:0000259" key="3">
    <source>
        <dbReference type="PROSITE" id="PS50109"/>
    </source>
</evidence>